<dbReference type="InterPro" id="IPR000182">
    <property type="entry name" value="GNAT_dom"/>
</dbReference>
<evidence type="ECO:0000259" key="1">
    <source>
        <dbReference type="Pfam" id="PF13508"/>
    </source>
</evidence>
<dbReference type="Pfam" id="PF13508">
    <property type="entry name" value="Acetyltransf_7"/>
    <property type="match status" value="1"/>
</dbReference>
<feature type="domain" description="N-acetyltransferase" evidence="1">
    <location>
        <begin position="49"/>
        <end position="104"/>
    </location>
</feature>
<sequence>MPITIHPYSSLENKEIERQLEQLYMTSPEFSNGIEAVHELKKTIGEQTLLYTAEFNTKIIAAIWCFRDEANSKRILKYIVVHPANRGRGVAQRLISEVCFMEKKHNPHTLFTPGCVAIKRILDLLSK</sequence>
<protein>
    <submittedName>
        <fullName evidence="2">GNAT family N-acetyltransferase</fullName>
    </submittedName>
</protein>
<reference evidence="2 3" key="1">
    <citation type="submission" date="2019-08" db="EMBL/GenBank/DDBJ databases">
        <title>Five species of Acinetobacter isolated from floral nectar and animal pollinators.</title>
        <authorList>
            <person name="Hendry T.A."/>
        </authorList>
    </citation>
    <scope>NUCLEOTIDE SEQUENCE [LARGE SCALE GENOMIC DNA]</scope>
    <source>
        <strain evidence="2 3">MD18.27</strain>
    </source>
</reference>
<dbReference type="SUPFAM" id="SSF55729">
    <property type="entry name" value="Acyl-CoA N-acyltransferases (Nat)"/>
    <property type="match status" value="1"/>
</dbReference>
<gene>
    <name evidence="2" type="ORF">I2F25_07500</name>
</gene>
<evidence type="ECO:0000313" key="3">
    <source>
        <dbReference type="Proteomes" id="UP001339883"/>
    </source>
</evidence>
<organism evidence="2 3">
    <name type="scientific">Acinetobacter pollinis</name>
    <dbReference type="NCBI Taxonomy" id="2605270"/>
    <lineage>
        <taxon>Bacteria</taxon>
        <taxon>Pseudomonadati</taxon>
        <taxon>Pseudomonadota</taxon>
        <taxon>Gammaproteobacteria</taxon>
        <taxon>Moraxellales</taxon>
        <taxon>Moraxellaceae</taxon>
        <taxon>Acinetobacter</taxon>
    </lineage>
</organism>
<dbReference type="Gene3D" id="3.40.630.30">
    <property type="match status" value="1"/>
</dbReference>
<keyword evidence="3" id="KW-1185">Reference proteome</keyword>
<comment type="caution">
    <text evidence="2">The sequence shown here is derived from an EMBL/GenBank/DDBJ whole genome shotgun (WGS) entry which is preliminary data.</text>
</comment>
<dbReference type="InterPro" id="IPR016181">
    <property type="entry name" value="Acyl_CoA_acyltransferase"/>
</dbReference>
<dbReference type="CDD" id="cd04301">
    <property type="entry name" value="NAT_SF"/>
    <property type="match status" value="1"/>
</dbReference>
<dbReference type="EMBL" id="VTDN01000005">
    <property type="protein sequence ID" value="MEB5476887.1"/>
    <property type="molecule type" value="Genomic_DNA"/>
</dbReference>
<dbReference type="RefSeq" id="WP_325775330.1">
    <property type="nucleotide sequence ID" value="NZ_VTDN01000005.1"/>
</dbReference>
<proteinExistence type="predicted"/>
<name>A0ABU6DVH3_9GAMM</name>
<evidence type="ECO:0000313" key="2">
    <source>
        <dbReference type="EMBL" id="MEB5476887.1"/>
    </source>
</evidence>
<dbReference type="Proteomes" id="UP001339883">
    <property type="component" value="Unassembled WGS sequence"/>
</dbReference>
<accession>A0ABU6DVH3</accession>